<dbReference type="Gene3D" id="3.80.10.10">
    <property type="entry name" value="Ribonuclease Inhibitor"/>
    <property type="match status" value="1"/>
</dbReference>
<organism evidence="1">
    <name type="scientific">Brachypodium distachyon</name>
    <name type="common">Purple false brome</name>
    <name type="synonym">Trachynia distachya</name>
    <dbReference type="NCBI Taxonomy" id="15368"/>
    <lineage>
        <taxon>Eukaryota</taxon>
        <taxon>Viridiplantae</taxon>
        <taxon>Streptophyta</taxon>
        <taxon>Embryophyta</taxon>
        <taxon>Tracheophyta</taxon>
        <taxon>Spermatophyta</taxon>
        <taxon>Magnoliopsida</taxon>
        <taxon>Liliopsida</taxon>
        <taxon>Poales</taxon>
        <taxon>Poaceae</taxon>
        <taxon>BOP clade</taxon>
        <taxon>Pooideae</taxon>
        <taxon>Stipodae</taxon>
        <taxon>Brachypodieae</taxon>
        <taxon>Brachypodium</taxon>
    </lineage>
</organism>
<evidence type="ECO:0000313" key="2">
    <source>
        <dbReference type="EnsemblPlants" id="KQK07562"/>
    </source>
</evidence>
<dbReference type="EnsemblPlants" id="KQK07562">
    <property type="protein sequence ID" value="KQK07562"/>
    <property type="gene ID" value="BRADI_2g36250v3"/>
</dbReference>
<dbReference type="GeneID" id="100841425"/>
<name>I1HLY5_BRADI</name>
<dbReference type="KEGG" id="bdi:100841425"/>
<dbReference type="InterPro" id="IPR053197">
    <property type="entry name" value="F-box_SCFL_complex_component"/>
</dbReference>
<reference evidence="1 2" key="1">
    <citation type="journal article" date="2010" name="Nature">
        <title>Genome sequencing and analysis of the model grass Brachypodium distachyon.</title>
        <authorList>
            <consortium name="International Brachypodium Initiative"/>
        </authorList>
    </citation>
    <scope>NUCLEOTIDE SEQUENCE [LARGE SCALE GENOMIC DNA]</scope>
    <source>
        <strain evidence="1 2">Bd21</strain>
    </source>
</reference>
<dbReference type="OMA" id="WYLDANF"/>
<sequence length="401" mass="45365">MAGPPSSKRQRTADPALATSRIEGLTTDLLLRVMSNLDARLAVQICVLFPCFRDLWRSLPCINATCEEFEDDEGIVNEVSFKAFINRFLARRESVGIDRFRLCYSIVGGPGTDLEACYVDANDWIRHALEHDARIVELENHSEPLELDPDVFTSKCLETLHIGNATLVEGFFEQLEHGCPGLKDLVLTNCMITDHEISSPTLELLTVQEELGFVHDDRLVSISAPSLKFFTFAKNDGVRLPSLINMASLEKAWILIPDDIEDVNASDIKQFLKGLSGVTRLTFYYGHRKLTMEKDYQWCPKFSNLTDLILEGWCVHEDFYALIVFLQNSPNLKKLTLELDKPRLHQGKLCAIVGELEERSFTCDQLEIVNIICSEKALLAKVKQFLLDGGVELEKIHDCRN</sequence>
<proteinExistence type="predicted"/>
<dbReference type="PANTHER" id="PTHR34223">
    <property type="entry name" value="OS11G0201299 PROTEIN"/>
    <property type="match status" value="1"/>
</dbReference>
<dbReference type="eggNOG" id="ENOG502RYTW">
    <property type="taxonomic scope" value="Eukaryota"/>
</dbReference>
<dbReference type="PANTHER" id="PTHR34223:SF26">
    <property type="entry name" value="OS02G0188900 PROTEIN"/>
    <property type="match status" value="1"/>
</dbReference>
<keyword evidence="3" id="KW-1185">Reference proteome</keyword>
<evidence type="ECO:0000313" key="1">
    <source>
        <dbReference type="EMBL" id="KQK07562.1"/>
    </source>
</evidence>
<dbReference type="EMBL" id="CM000881">
    <property type="protein sequence ID" value="KQK07562.1"/>
    <property type="molecule type" value="Genomic_DNA"/>
</dbReference>
<dbReference type="InterPro" id="IPR032675">
    <property type="entry name" value="LRR_dom_sf"/>
</dbReference>
<accession>I1HLY5</accession>
<reference evidence="2" key="3">
    <citation type="submission" date="2018-08" db="UniProtKB">
        <authorList>
            <consortium name="EnsemblPlants"/>
        </authorList>
    </citation>
    <scope>IDENTIFICATION</scope>
    <source>
        <strain evidence="2">cv. Bd21</strain>
    </source>
</reference>
<protein>
    <recommendedName>
        <fullName evidence="4">FBD domain-containing protein</fullName>
    </recommendedName>
</protein>
<dbReference type="SUPFAM" id="SSF52047">
    <property type="entry name" value="RNI-like"/>
    <property type="match status" value="1"/>
</dbReference>
<dbReference type="ExpressionAtlas" id="I1HLY5">
    <property type="expression patterns" value="baseline"/>
</dbReference>
<dbReference type="Gramene" id="KQK07562">
    <property type="protein sequence ID" value="KQK07562"/>
    <property type="gene ID" value="BRADI_2g36250v3"/>
</dbReference>
<dbReference type="FunCoup" id="I1HLY5">
    <property type="interactions" value="1048"/>
</dbReference>
<dbReference type="Proteomes" id="UP000008810">
    <property type="component" value="Chromosome 2"/>
</dbReference>
<evidence type="ECO:0000313" key="3">
    <source>
        <dbReference type="Proteomes" id="UP000008810"/>
    </source>
</evidence>
<dbReference type="HOGENOM" id="CLU_003068_2_0_1"/>
<dbReference type="RefSeq" id="XP_003566572.1">
    <property type="nucleotide sequence ID" value="XM_003566524.4"/>
</dbReference>
<dbReference type="AlphaFoldDB" id="I1HLY5"/>
<evidence type="ECO:0008006" key="4">
    <source>
        <dbReference type="Google" id="ProtNLM"/>
    </source>
</evidence>
<gene>
    <name evidence="2" type="primary">LOC100841425</name>
    <name evidence="1" type="ORF">BRADI_2g36250v3</name>
</gene>
<reference evidence="1" key="2">
    <citation type="submission" date="2017-06" db="EMBL/GenBank/DDBJ databases">
        <title>WGS assembly of Brachypodium distachyon.</title>
        <authorList>
            <consortium name="The International Brachypodium Initiative"/>
            <person name="Lucas S."/>
            <person name="Harmon-Smith M."/>
            <person name="Lail K."/>
            <person name="Tice H."/>
            <person name="Grimwood J."/>
            <person name="Bruce D."/>
            <person name="Barry K."/>
            <person name="Shu S."/>
            <person name="Lindquist E."/>
            <person name="Wang M."/>
            <person name="Pitluck S."/>
            <person name="Vogel J.P."/>
            <person name="Garvin D.F."/>
            <person name="Mockler T.C."/>
            <person name="Schmutz J."/>
            <person name="Rokhsar D."/>
            <person name="Bevan M.W."/>
        </authorList>
    </citation>
    <scope>NUCLEOTIDE SEQUENCE</scope>
    <source>
        <strain evidence="1">Bd21</strain>
    </source>
</reference>
<dbReference type="OrthoDB" id="582804at2759"/>